<keyword evidence="5" id="KW-1185">Reference proteome</keyword>
<name>A0A3G2S412_MALR7</name>
<accession>A0A3G2S412</accession>
<dbReference type="SMART" id="SM00330">
    <property type="entry name" value="PIPKc"/>
    <property type="match status" value="1"/>
</dbReference>
<feature type="compositionally biased region" description="Low complexity" evidence="2">
    <location>
        <begin position="114"/>
        <end position="139"/>
    </location>
</feature>
<reference evidence="4 5" key="1">
    <citation type="submission" date="2018-10" db="EMBL/GenBank/DDBJ databases">
        <title>Complete genome sequence of Malassezia restricta CBS 7877.</title>
        <authorList>
            <person name="Morand S.C."/>
            <person name="Bertignac M."/>
            <person name="Iltis A."/>
            <person name="Kolder I."/>
            <person name="Pirovano W."/>
            <person name="Jourdain R."/>
            <person name="Clavaud C."/>
        </authorList>
    </citation>
    <scope>NUCLEOTIDE SEQUENCE [LARGE SCALE GENOMIC DNA]</scope>
    <source>
        <strain evidence="4 5">CBS 7877</strain>
    </source>
</reference>
<dbReference type="SUPFAM" id="SSF56104">
    <property type="entry name" value="SAICAR synthase-like"/>
    <property type="match status" value="1"/>
</dbReference>
<keyword evidence="1 4" id="KW-0418">Kinase</keyword>
<evidence type="ECO:0000256" key="2">
    <source>
        <dbReference type="SAM" id="MobiDB-lite"/>
    </source>
</evidence>
<sequence>MLSATPPPHEAPGRLPGNARSIDANDPLSIVRSALGAEEQVIRVSDSDTRETYDVTLSRTMPYASPRVTPKYDDNAPAPVMLTPPPTRRRRLRWMRSLDDARTAASPTPPTAVPPSATLASSSAQSSPSPAGSTSTPMSYPYTPLPPLANVQRMLGPRRTHQAPAPPLLVPRDTGGSSSELTFDEEMAENADALRRSWRVKEHRSKMPLALKGHLIGEDHVNYVLMYHMLTGIRIAVSRNESRPRTQLTPADFTAKYKFTFDIIGNELRPSSNYDFKFKDYAPGVFCELRRHFGLDAGDYLLSLAAKYILTELGSPGKSGSFFYFSHDYRFIIKTIRSDEHRLFMRFLPAYYEHVRGNPHTLLSQFYGLHRVKLPGRRKIHFVIMNNLFPSHRDVHEVYDLKGSTVSREQLSAKPSAVLKDMNWLQRDRYVELGPQKRAQFERQLRADVSLLQRLQLMDYSLLIGLHDLSYGPSTSPINKSAPMLRRPSILVSPVDDKEADASSTQLQFSRNHPHQTSLQDMQGKRAEQQRSLFYQDEGGFRATDEHDQPLGLVYYFGIIDLFTRFDARKRSEHIWKALWHDRHAISPVPPVEYGERFIRFLLRKKPSST</sequence>
<dbReference type="GO" id="GO:0005524">
    <property type="term" value="F:ATP binding"/>
    <property type="evidence" value="ECO:0007669"/>
    <property type="project" value="UniProtKB-UniRule"/>
</dbReference>
<dbReference type="PANTHER" id="PTHR23086">
    <property type="entry name" value="PHOSPHATIDYLINOSITOL-4-PHOSPHATE 5-KINASE"/>
    <property type="match status" value="1"/>
</dbReference>
<dbReference type="OrthoDB" id="20783at2759"/>
<dbReference type="STRING" id="425264.A0A3G2S412"/>
<dbReference type="Proteomes" id="UP000269793">
    <property type="component" value="Chromosome II"/>
</dbReference>
<dbReference type="Gene3D" id="3.30.800.10">
    <property type="entry name" value="Phosphatidylinositol Phosphate Kinase II Beta"/>
    <property type="match status" value="1"/>
</dbReference>
<dbReference type="VEuPathDB" id="FungiDB:DNF11_1179"/>
<dbReference type="GO" id="GO:0005886">
    <property type="term" value="C:plasma membrane"/>
    <property type="evidence" value="ECO:0007669"/>
    <property type="project" value="TreeGrafter"/>
</dbReference>
<dbReference type="Pfam" id="PF01504">
    <property type="entry name" value="PIP5K"/>
    <property type="match status" value="1"/>
</dbReference>
<evidence type="ECO:0000256" key="1">
    <source>
        <dbReference type="PROSITE-ProRule" id="PRU00781"/>
    </source>
</evidence>
<evidence type="ECO:0000259" key="3">
    <source>
        <dbReference type="PROSITE" id="PS51455"/>
    </source>
</evidence>
<dbReference type="EMBL" id="CP033149">
    <property type="protein sequence ID" value="AYO42129.1"/>
    <property type="molecule type" value="Genomic_DNA"/>
</dbReference>
<dbReference type="CDD" id="cd17303">
    <property type="entry name" value="PIPKc_PIP5K_yeast_like"/>
    <property type="match status" value="1"/>
</dbReference>
<dbReference type="GO" id="GO:0046854">
    <property type="term" value="P:phosphatidylinositol phosphate biosynthetic process"/>
    <property type="evidence" value="ECO:0007669"/>
    <property type="project" value="TreeGrafter"/>
</dbReference>
<dbReference type="InterPro" id="IPR027484">
    <property type="entry name" value="PInositol-4-P-5-kinase_N"/>
</dbReference>
<dbReference type="InterPro" id="IPR023610">
    <property type="entry name" value="PInositol-4/5-P-5/4-kinase"/>
</dbReference>
<dbReference type="PROSITE" id="PS51455">
    <property type="entry name" value="PIPK"/>
    <property type="match status" value="1"/>
</dbReference>
<keyword evidence="1" id="KW-0067">ATP-binding</keyword>
<feature type="compositionally biased region" description="Pro residues" evidence="2">
    <location>
        <begin position="1"/>
        <end position="10"/>
    </location>
</feature>
<evidence type="ECO:0000313" key="4">
    <source>
        <dbReference type="EMBL" id="AYO42129.1"/>
    </source>
</evidence>
<proteinExistence type="predicted"/>
<keyword evidence="1 4" id="KW-0808">Transferase</keyword>
<dbReference type="GO" id="GO:0016308">
    <property type="term" value="F:1-phosphatidylinositol-4-phosphate 5-kinase activity"/>
    <property type="evidence" value="ECO:0007669"/>
    <property type="project" value="UniProtKB-EC"/>
</dbReference>
<feature type="region of interest" description="Disordered" evidence="2">
    <location>
        <begin position="1"/>
        <end position="24"/>
    </location>
</feature>
<dbReference type="Gene3D" id="3.30.810.10">
    <property type="entry name" value="2-Layer Sandwich"/>
    <property type="match status" value="1"/>
</dbReference>
<protein>
    <submittedName>
        <fullName evidence="4">Phosphatidylinositol 4-phosphate 5-kinase its3</fullName>
        <ecNumber evidence="4">2.7.1.68</ecNumber>
    </submittedName>
</protein>
<gene>
    <name evidence="4" type="primary">its3</name>
    <name evidence="4" type="ORF">DNF11_1179</name>
</gene>
<keyword evidence="1" id="KW-0547">Nucleotide-binding</keyword>
<dbReference type="InterPro" id="IPR027483">
    <property type="entry name" value="PInositol-4-P-4/5-kinase_C_sf"/>
</dbReference>
<feature type="domain" description="PIPK" evidence="3">
    <location>
        <begin position="217"/>
        <end position="606"/>
    </location>
</feature>
<dbReference type="AlphaFoldDB" id="A0A3G2S412"/>
<feature type="region of interest" description="Disordered" evidence="2">
    <location>
        <begin position="64"/>
        <end position="140"/>
    </location>
</feature>
<dbReference type="EC" id="2.7.1.68" evidence="4"/>
<dbReference type="InterPro" id="IPR002498">
    <property type="entry name" value="PInositol-4-P-4/5-kinase_core"/>
</dbReference>
<evidence type="ECO:0000313" key="5">
    <source>
        <dbReference type="Proteomes" id="UP000269793"/>
    </source>
</evidence>
<organism evidence="4 5">
    <name type="scientific">Malassezia restricta (strain ATCC 96810 / NBRC 103918 / CBS 7877)</name>
    <name type="common">Seborrheic dermatitis infection agent</name>
    <dbReference type="NCBI Taxonomy" id="425264"/>
    <lineage>
        <taxon>Eukaryota</taxon>
        <taxon>Fungi</taxon>
        <taxon>Dikarya</taxon>
        <taxon>Basidiomycota</taxon>
        <taxon>Ustilaginomycotina</taxon>
        <taxon>Malasseziomycetes</taxon>
        <taxon>Malasseziales</taxon>
        <taxon>Malasseziaceae</taxon>
        <taxon>Malassezia</taxon>
    </lineage>
</organism>
<dbReference type="PANTHER" id="PTHR23086:SF8">
    <property type="entry name" value="PHOSPHATIDYLINOSITOL 5-PHOSPHATE 4-KINASE, ISOFORM A"/>
    <property type="match status" value="1"/>
</dbReference>